<dbReference type="GeneID" id="190755"/>
<dbReference type="FunCoup" id="Q95XB4">
    <property type="interactions" value="308"/>
</dbReference>
<feature type="transmembrane region" description="Helical" evidence="1">
    <location>
        <begin position="105"/>
        <end position="127"/>
    </location>
</feature>
<dbReference type="OrthoDB" id="5849631at2759"/>
<accession>Q95XB4</accession>
<proteinExistence type="predicted"/>
<feature type="transmembrane region" description="Helical" evidence="1">
    <location>
        <begin position="148"/>
        <end position="165"/>
    </location>
</feature>
<feature type="transmembrane region" description="Helical" evidence="1">
    <location>
        <begin position="12"/>
        <end position="31"/>
    </location>
</feature>
<dbReference type="AlphaFoldDB" id="Q95XB4"/>
<dbReference type="PhylomeDB" id="Q95XB4"/>
<dbReference type="Bgee" id="WBGene00022323">
    <property type="expression patterns" value="Expressed in embryo and 1 other cell type or tissue"/>
</dbReference>
<name>Q95XB4_CAEEL</name>
<evidence type="ECO:0000256" key="1">
    <source>
        <dbReference type="SAM" id="Phobius"/>
    </source>
</evidence>
<keyword evidence="3" id="KW-1185">Reference proteome</keyword>
<organism evidence="2 3">
    <name type="scientific">Caenorhabditis elegans</name>
    <dbReference type="NCBI Taxonomy" id="6239"/>
    <lineage>
        <taxon>Eukaryota</taxon>
        <taxon>Metazoa</taxon>
        <taxon>Ecdysozoa</taxon>
        <taxon>Nematoda</taxon>
        <taxon>Chromadorea</taxon>
        <taxon>Rhabditida</taxon>
        <taxon>Rhabditina</taxon>
        <taxon>Rhabditomorpha</taxon>
        <taxon>Rhabditoidea</taxon>
        <taxon>Rhabditidae</taxon>
        <taxon>Peloderinae</taxon>
        <taxon>Caenorhabditis</taxon>
    </lineage>
</organism>
<dbReference type="PANTHER" id="PTHR31847:SF1">
    <property type="entry name" value="DUF1084 DOMAIN-CONTAINING PROTEIN-RELATED"/>
    <property type="match status" value="1"/>
</dbReference>
<dbReference type="KEGG" id="cel:CELE_Y82E9BL.6"/>
<reference evidence="2 3" key="1">
    <citation type="journal article" date="1998" name="Science">
        <title>Genome sequence of the nematode C. elegans: a platform for investigating biology.</title>
        <authorList>
            <consortium name="The C. elegans sequencing consortium"/>
            <person name="Sulson J.E."/>
            <person name="Waterston R."/>
        </authorList>
    </citation>
    <scope>NUCLEOTIDE SEQUENCE [LARGE SCALE GENOMIC DNA]</scope>
    <source>
        <strain evidence="2 3">Bristol N2</strain>
    </source>
</reference>
<dbReference type="EMBL" id="BX284603">
    <property type="protein sequence ID" value="CCD73892.1"/>
    <property type="molecule type" value="Genomic_DNA"/>
</dbReference>
<dbReference type="InParanoid" id="Q95XB4"/>
<feature type="transmembrane region" description="Helical" evidence="1">
    <location>
        <begin position="37"/>
        <end position="56"/>
    </location>
</feature>
<evidence type="ECO:0000313" key="3">
    <source>
        <dbReference type="Proteomes" id="UP000001940"/>
    </source>
</evidence>
<evidence type="ECO:0000313" key="2">
    <source>
        <dbReference type="EMBL" id="CCD73892.1"/>
    </source>
</evidence>
<dbReference type="CTD" id="190755"/>
<dbReference type="Proteomes" id="UP000001940">
    <property type="component" value="Chromosome III"/>
</dbReference>
<keyword evidence="1" id="KW-0472">Membrane</keyword>
<keyword evidence="1" id="KW-0812">Transmembrane</keyword>
<dbReference type="RefSeq" id="NP_497388.1">
    <property type="nucleotide sequence ID" value="NM_064987.1"/>
</dbReference>
<dbReference type="AGR" id="WB:WBGene00022323"/>
<feature type="transmembrane region" description="Helical" evidence="1">
    <location>
        <begin position="77"/>
        <end position="99"/>
    </location>
</feature>
<dbReference type="HOGENOM" id="CLU_1112179_0_0_1"/>
<sequence>MGAVGRILHANYLRFLVYFIYFTYELNVIIIFKESTFLESTCFIIPFSLGLSYFWIDLQKIDKQMQQSIENFCWYRILIAGAVVCLNVLFPVVMILMFLGGWMNILAFAVIHSLLVHLPIGFANILLESESPIKYTFPKTTQLTNLQKVSIFTFFAIMEAYYIYLCTWTHPSQNEFNIINKLWPETIYLCPIIKIMSIPAVIIACYAHNSAKINLSRLRPDGGLELIEIRTWNPTTRIWGVDEKPEEHGVFEV</sequence>
<evidence type="ECO:0000313" key="4">
    <source>
        <dbReference type="WormBase" id="Y82E9BL.6"/>
    </source>
</evidence>
<dbReference type="PaxDb" id="6239-Y82E9BL.6"/>
<feature type="transmembrane region" description="Helical" evidence="1">
    <location>
        <begin position="185"/>
        <end position="207"/>
    </location>
</feature>
<dbReference type="UCSC" id="Y82E9BL.6">
    <property type="organism name" value="c. elegans"/>
</dbReference>
<protein>
    <submittedName>
        <fullName evidence="2">Uncharacterized protein</fullName>
    </submittedName>
</protein>
<dbReference type="WormBase" id="Y82E9BL.6">
    <property type="protein sequence ID" value="CE27548"/>
    <property type="gene ID" value="WBGene00022323"/>
</dbReference>
<gene>
    <name evidence="2" type="ORF">CELE_Y82E9BL.6</name>
    <name evidence="2 4" type="ORF">Y82E9BL.6</name>
</gene>
<dbReference type="PANTHER" id="PTHR31847">
    <property type="entry name" value="PROTEIN CBG10327"/>
    <property type="match status" value="1"/>
</dbReference>
<keyword evidence="1" id="KW-1133">Transmembrane helix</keyword>